<protein>
    <submittedName>
        <fullName evidence="2">Uncharacterized protein</fullName>
    </submittedName>
</protein>
<sequence>MDSPINNNILQSTSSVLHDHSNAGIPLIAFEDSSGAPHADNSVHPHDEIEIDDSVLADLGEMSDEEERFWEAAMLFVESPHDAHFSTPSFDDDMMKFTPPDPHILGSLLADIASEAETDRSLARASTQALVDPAEDRMRSSSPIRPASPPSPPSRRDSESPFEPHAPVDTGHRQTVVVLDVQFAPPPYPLEDRQEVSEAETDRKCEGDPEEAQLPAKLRQLWESLRGPARGKRWLRWFRRGGGHE</sequence>
<comment type="caution">
    <text evidence="2">The sequence shown here is derived from an EMBL/GenBank/DDBJ whole genome shotgun (WGS) entry which is preliminary data.</text>
</comment>
<feature type="region of interest" description="Disordered" evidence="1">
    <location>
        <begin position="119"/>
        <end position="171"/>
    </location>
</feature>
<dbReference type="EMBL" id="ML996090">
    <property type="protein sequence ID" value="KAF2150049.1"/>
    <property type="molecule type" value="Genomic_DNA"/>
</dbReference>
<dbReference type="AlphaFoldDB" id="A0A9P4J082"/>
<evidence type="ECO:0000313" key="3">
    <source>
        <dbReference type="Proteomes" id="UP000799439"/>
    </source>
</evidence>
<evidence type="ECO:0000256" key="1">
    <source>
        <dbReference type="SAM" id="MobiDB-lite"/>
    </source>
</evidence>
<name>A0A9P4J082_9PEZI</name>
<gene>
    <name evidence="2" type="ORF">K461DRAFT_315081</name>
</gene>
<organism evidence="2 3">
    <name type="scientific">Myriangium duriaei CBS 260.36</name>
    <dbReference type="NCBI Taxonomy" id="1168546"/>
    <lineage>
        <taxon>Eukaryota</taxon>
        <taxon>Fungi</taxon>
        <taxon>Dikarya</taxon>
        <taxon>Ascomycota</taxon>
        <taxon>Pezizomycotina</taxon>
        <taxon>Dothideomycetes</taxon>
        <taxon>Dothideomycetidae</taxon>
        <taxon>Myriangiales</taxon>
        <taxon>Myriangiaceae</taxon>
        <taxon>Myriangium</taxon>
    </lineage>
</organism>
<evidence type="ECO:0000313" key="2">
    <source>
        <dbReference type="EMBL" id="KAF2150049.1"/>
    </source>
</evidence>
<feature type="region of interest" description="Disordered" evidence="1">
    <location>
        <begin position="185"/>
        <end position="211"/>
    </location>
</feature>
<keyword evidence="3" id="KW-1185">Reference proteome</keyword>
<feature type="compositionally biased region" description="Basic and acidic residues" evidence="1">
    <location>
        <begin position="190"/>
        <end position="207"/>
    </location>
</feature>
<proteinExistence type="predicted"/>
<dbReference type="Proteomes" id="UP000799439">
    <property type="component" value="Unassembled WGS sequence"/>
</dbReference>
<accession>A0A9P4J082</accession>
<reference evidence="2" key="1">
    <citation type="journal article" date="2020" name="Stud. Mycol.">
        <title>101 Dothideomycetes genomes: a test case for predicting lifestyles and emergence of pathogens.</title>
        <authorList>
            <person name="Haridas S."/>
            <person name="Albert R."/>
            <person name="Binder M."/>
            <person name="Bloem J."/>
            <person name="Labutti K."/>
            <person name="Salamov A."/>
            <person name="Andreopoulos B."/>
            <person name="Baker S."/>
            <person name="Barry K."/>
            <person name="Bills G."/>
            <person name="Bluhm B."/>
            <person name="Cannon C."/>
            <person name="Castanera R."/>
            <person name="Culley D."/>
            <person name="Daum C."/>
            <person name="Ezra D."/>
            <person name="Gonzalez J."/>
            <person name="Henrissat B."/>
            <person name="Kuo A."/>
            <person name="Liang C."/>
            <person name="Lipzen A."/>
            <person name="Lutzoni F."/>
            <person name="Magnuson J."/>
            <person name="Mondo S."/>
            <person name="Nolan M."/>
            <person name="Ohm R."/>
            <person name="Pangilinan J."/>
            <person name="Park H.-J."/>
            <person name="Ramirez L."/>
            <person name="Alfaro M."/>
            <person name="Sun H."/>
            <person name="Tritt A."/>
            <person name="Yoshinaga Y."/>
            <person name="Zwiers L.-H."/>
            <person name="Turgeon B."/>
            <person name="Goodwin S."/>
            <person name="Spatafora J."/>
            <person name="Crous P."/>
            <person name="Grigoriev I."/>
        </authorList>
    </citation>
    <scope>NUCLEOTIDE SEQUENCE</scope>
    <source>
        <strain evidence="2">CBS 260.36</strain>
    </source>
</reference>